<dbReference type="Pfam" id="PF03023">
    <property type="entry name" value="MurJ"/>
    <property type="match status" value="1"/>
</dbReference>
<feature type="transmembrane region" description="Helical" evidence="8">
    <location>
        <begin position="208"/>
        <end position="228"/>
    </location>
</feature>
<feature type="transmembrane region" description="Helical" evidence="8">
    <location>
        <begin position="464"/>
        <end position="485"/>
    </location>
</feature>
<feature type="transmembrane region" description="Helical" evidence="8">
    <location>
        <begin position="16"/>
        <end position="37"/>
    </location>
</feature>
<feature type="transmembrane region" description="Helical" evidence="8">
    <location>
        <begin position="428"/>
        <end position="452"/>
    </location>
</feature>
<gene>
    <name evidence="9" type="ORF">GCM10009789_59000</name>
</gene>
<keyword evidence="4" id="KW-0133">Cell shape</keyword>
<keyword evidence="10" id="KW-1185">Reference proteome</keyword>
<dbReference type="InterPro" id="IPR051050">
    <property type="entry name" value="Lipid_II_flippase_MurJ/MviN"/>
</dbReference>
<keyword evidence="3 8" id="KW-0812">Transmembrane</keyword>
<comment type="caution">
    <text evidence="9">The sequence shown here is derived from an EMBL/GenBank/DDBJ whole genome shotgun (WGS) entry which is preliminary data.</text>
</comment>
<feature type="transmembrane region" description="Helical" evidence="8">
    <location>
        <begin position="57"/>
        <end position="81"/>
    </location>
</feature>
<dbReference type="RefSeq" id="WP_344219619.1">
    <property type="nucleotide sequence ID" value="NZ_BAAAOS010000047.1"/>
</dbReference>
<feature type="transmembrane region" description="Helical" evidence="8">
    <location>
        <begin position="136"/>
        <end position="160"/>
    </location>
</feature>
<feature type="transmembrane region" description="Helical" evidence="8">
    <location>
        <begin position="93"/>
        <end position="116"/>
    </location>
</feature>
<evidence type="ECO:0000256" key="6">
    <source>
        <dbReference type="ARBA" id="ARBA00022989"/>
    </source>
</evidence>
<keyword evidence="2" id="KW-1003">Cell membrane</keyword>
<dbReference type="PANTHER" id="PTHR47019:SF1">
    <property type="entry name" value="LIPID II FLIPPASE MURJ"/>
    <property type="match status" value="1"/>
</dbReference>
<dbReference type="PANTHER" id="PTHR47019">
    <property type="entry name" value="LIPID II FLIPPASE MURJ"/>
    <property type="match status" value="1"/>
</dbReference>
<sequence length="540" mass="54898">MGPTTPVTTGGRIARAALLVAGVTVLARVVGFGRWLVFSKTVGAGCLAEAYATANQLPNVVFEIVVGGALAGAVIPVLAGPVARGDRAAQGRIIGALLTWSVVLLAPFALLAWLFASHYTSALLDAGPECGGSTAVATRMLVIFVPQVFGYAIAVVATAVLQSHKRFAAGALAPLISSLVVVATYFLFAAEAPRADQASRGAADLLAWGTTAGVFALALTVLIPMLLLRLPLRLTMRLDPGVGPVLRKLAAAGLVILVAQQVAFVVTTYLANHRGVPGSIAVYTWANAIYLLPYAVLAVPITTAVFPRLAAAFDAKDFAAFDLYAATSTRAVVLAGGAGAALLVGTAVPVGRIFAYNDGRVDEVQASSLVDGLFAFAPALIGFAVLMHVGRVLYARKAGRNVAVVTGVAWLVVAAAGFLLSLRWDGGGVVFSLAAAMSTGMLAGAVALLVVLRLMAGPGVLSGLSRALVAALVGAVLAGAAGWAVSLPAGDGGWGSALLFSVLSGLTVVIVYAVVAVGLDRPDARALLRRGVPTVVEEKP</sequence>
<evidence type="ECO:0000313" key="10">
    <source>
        <dbReference type="Proteomes" id="UP001500393"/>
    </source>
</evidence>
<feature type="transmembrane region" description="Helical" evidence="8">
    <location>
        <begin position="497"/>
        <end position="519"/>
    </location>
</feature>
<dbReference type="PRINTS" id="PR01806">
    <property type="entry name" value="VIRFACTRMVIN"/>
</dbReference>
<keyword evidence="5" id="KW-0573">Peptidoglycan synthesis</keyword>
<evidence type="ECO:0000313" key="9">
    <source>
        <dbReference type="EMBL" id="GAA1597245.1"/>
    </source>
</evidence>
<protein>
    <submittedName>
        <fullName evidence="9">Lipid II flippase MurJ</fullName>
    </submittedName>
</protein>
<reference evidence="9 10" key="1">
    <citation type="journal article" date="2019" name="Int. J. Syst. Evol. Microbiol.">
        <title>The Global Catalogue of Microorganisms (GCM) 10K type strain sequencing project: providing services to taxonomists for standard genome sequencing and annotation.</title>
        <authorList>
            <consortium name="The Broad Institute Genomics Platform"/>
            <consortium name="The Broad Institute Genome Sequencing Center for Infectious Disease"/>
            <person name="Wu L."/>
            <person name="Ma J."/>
        </authorList>
    </citation>
    <scope>NUCLEOTIDE SEQUENCE [LARGE SCALE GENOMIC DNA]</scope>
    <source>
        <strain evidence="9 10">JCM 14969</strain>
    </source>
</reference>
<evidence type="ECO:0000256" key="5">
    <source>
        <dbReference type="ARBA" id="ARBA00022984"/>
    </source>
</evidence>
<keyword evidence="7 8" id="KW-0472">Membrane</keyword>
<evidence type="ECO:0000256" key="3">
    <source>
        <dbReference type="ARBA" id="ARBA00022692"/>
    </source>
</evidence>
<dbReference type="Proteomes" id="UP001500393">
    <property type="component" value="Unassembled WGS sequence"/>
</dbReference>
<dbReference type="InterPro" id="IPR004268">
    <property type="entry name" value="MurJ"/>
</dbReference>
<evidence type="ECO:0000256" key="1">
    <source>
        <dbReference type="ARBA" id="ARBA00004651"/>
    </source>
</evidence>
<evidence type="ECO:0000256" key="4">
    <source>
        <dbReference type="ARBA" id="ARBA00022960"/>
    </source>
</evidence>
<feature type="transmembrane region" description="Helical" evidence="8">
    <location>
        <begin position="374"/>
        <end position="394"/>
    </location>
</feature>
<name>A0ABN2E6X4_9ACTN</name>
<accession>A0ABN2E6X4</accession>
<feature type="transmembrane region" description="Helical" evidence="8">
    <location>
        <begin position="401"/>
        <end position="422"/>
    </location>
</feature>
<comment type="subcellular location">
    <subcellularLocation>
        <location evidence="1">Cell membrane</location>
        <topology evidence="1">Multi-pass membrane protein</topology>
    </subcellularLocation>
</comment>
<evidence type="ECO:0000256" key="2">
    <source>
        <dbReference type="ARBA" id="ARBA00022475"/>
    </source>
</evidence>
<evidence type="ECO:0000256" key="8">
    <source>
        <dbReference type="SAM" id="Phobius"/>
    </source>
</evidence>
<feature type="transmembrane region" description="Helical" evidence="8">
    <location>
        <begin position="331"/>
        <end position="354"/>
    </location>
</feature>
<proteinExistence type="predicted"/>
<dbReference type="EMBL" id="BAAAOS010000047">
    <property type="protein sequence ID" value="GAA1597245.1"/>
    <property type="molecule type" value="Genomic_DNA"/>
</dbReference>
<keyword evidence="6 8" id="KW-1133">Transmembrane helix</keyword>
<feature type="transmembrane region" description="Helical" evidence="8">
    <location>
        <begin position="167"/>
        <end position="188"/>
    </location>
</feature>
<feature type="transmembrane region" description="Helical" evidence="8">
    <location>
        <begin position="249"/>
        <end position="271"/>
    </location>
</feature>
<organism evidence="9 10">
    <name type="scientific">Kribbella sancticallisti</name>
    <dbReference type="NCBI Taxonomy" id="460087"/>
    <lineage>
        <taxon>Bacteria</taxon>
        <taxon>Bacillati</taxon>
        <taxon>Actinomycetota</taxon>
        <taxon>Actinomycetes</taxon>
        <taxon>Propionibacteriales</taxon>
        <taxon>Kribbellaceae</taxon>
        <taxon>Kribbella</taxon>
    </lineage>
</organism>
<evidence type="ECO:0000256" key="7">
    <source>
        <dbReference type="ARBA" id="ARBA00023136"/>
    </source>
</evidence>
<feature type="transmembrane region" description="Helical" evidence="8">
    <location>
        <begin position="291"/>
        <end position="310"/>
    </location>
</feature>